<keyword evidence="2" id="KW-1185">Reference proteome</keyword>
<comment type="caution">
    <text evidence="1">The sequence shown here is derived from an EMBL/GenBank/DDBJ whole genome shotgun (WGS) entry which is preliminary data.</text>
</comment>
<dbReference type="STRING" id="4846.A0A367IL44"/>
<reference evidence="1 2" key="1">
    <citation type="journal article" date="2018" name="G3 (Bethesda)">
        <title>Phylogenetic and Phylogenomic Definition of Rhizopus Species.</title>
        <authorList>
            <person name="Gryganskyi A.P."/>
            <person name="Golan J."/>
            <person name="Dolatabadi S."/>
            <person name="Mondo S."/>
            <person name="Robb S."/>
            <person name="Idnurm A."/>
            <person name="Muszewska A."/>
            <person name="Steczkiewicz K."/>
            <person name="Masonjones S."/>
            <person name="Liao H.L."/>
            <person name="Gajdeczka M.T."/>
            <person name="Anike F."/>
            <person name="Vuek A."/>
            <person name="Anishchenko I.M."/>
            <person name="Voigt K."/>
            <person name="de Hoog G.S."/>
            <person name="Smith M.E."/>
            <person name="Heitman J."/>
            <person name="Vilgalys R."/>
            <person name="Stajich J.E."/>
        </authorList>
    </citation>
    <scope>NUCLEOTIDE SEQUENCE [LARGE SCALE GENOMIC DNA]</scope>
    <source>
        <strain evidence="1 2">LSU 92-RS-03</strain>
    </source>
</reference>
<evidence type="ECO:0000313" key="1">
    <source>
        <dbReference type="EMBL" id="RCH78404.1"/>
    </source>
</evidence>
<sequence length="98" mass="11258">MTYRMASKKEQVMIPDFALYLDPLTVASFELFVIEVKKPGNFSNGHLELDLVNLSKEMQLALDKLIEKKVKNPEVVALLVEGYKVTAFKMDLRYNGQY</sequence>
<accession>A0A367IL44</accession>
<protein>
    <submittedName>
        <fullName evidence="1">Uncharacterized protein</fullName>
    </submittedName>
</protein>
<dbReference type="AlphaFoldDB" id="A0A367IL44"/>
<dbReference type="OrthoDB" id="2441332at2759"/>
<evidence type="ECO:0000313" key="2">
    <source>
        <dbReference type="Proteomes" id="UP000253551"/>
    </source>
</evidence>
<proteinExistence type="predicted"/>
<gene>
    <name evidence="1" type="ORF">CU098_006123</name>
</gene>
<dbReference type="EMBL" id="PJQM01007272">
    <property type="protein sequence ID" value="RCH78404.1"/>
    <property type="molecule type" value="Genomic_DNA"/>
</dbReference>
<organism evidence="1 2">
    <name type="scientific">Rhizopus stolonifer</name>
    <name type="common">Rhizopus nigricans</name>
    <dbReference type="NCBI Taxonomy" id="4846"/>
    <lineage>
        <taxon>Eukaryota</taxon>
        <taxon>Fungi</taxon>
        <taxon>Fungi incertae sedis</taxon>
        <taxon>Mucoromycota</taxon>
        <taxon>Mucoromycotina</taxon>
        <taxon>Mucoromycetes</taxon>
        <taxon>Mucorales</taxon>
        <taxon>Mucorineae</taxon>
        <taxon>Rhizopodaceae</taxon>
        <taxon>Rhizopus</taxon>
    </lineage>
</organism>
<dbReference type="Proteomes" id="UP000253551">
    <property type="component" value="Unassembled WGS sequence"/>
</dbReference>
<name>A0A367IL44_RHIST</name>